<evidence type="ECO:0000256" key="1">
    <source>
        <dbReference type="SAM" id="Phobius"/>
    </source>
</evidence>
<proteinExistence type="predicted"/>
<feature type="transmembrane region" description="Helical" evidence="1">
    <location>
        <begin position="297"/>
        <end position="321"/>
    </location>
</feature>
<feature type="transmembrane region" description="Helical" evidence="1">
    <location>
        <begin position="43"/>
        <end position="61"/>
    </location>
</feature>
<dbReference type="EMBL" id="DSUH01000323">
    <property type="protein sequence ID" value="HGU33934.1"/>
    <property type="molecule type" value="Genomic_DNA"/>
</dbReference>
<feature type="domain" description="Nucleoside transporter/FeoB GTPase Gate" evidence="2">
    <location>
        <begin position="45"/>
        <end position="127"/>
    </location>
</feature>
<name>A0A7C4VZC7_9BACT</name>
<feature type="transmembrane region" description="Helical" evidence="1">
    <location>
        <begin position="202"/>
        <end position="226"/>
    </location>
</feature>
<gene>
    <name evidence="3" type="ORF">ENS29_13960</name>
</gene>
<keyword evidence="1" id="KW-0812">Transmembrane</keyword>
<keyword evidence="1" id="KW-0472">Membrane</keyword>
<accession>A0A7C4VZC7</accession>
<dbReference type="InterPro" id="IPR011642">
    <property type="entry name" value="Gate_dom"/>
</dbReference>
<feature type="transmembrane region" description="Helical" evidence="1">
    <location>
        <begin position="146"/>
        <end position="165"/>
    </location>
</feature>
<feature type="transmembrane region" description="Helical" evidence="1">
    <location>
        <begin position="247"/>
        <end position="266"/>
    </location>
</feature>
<feature type="transmembrane region" description="Helical" evidence="1">
    <location>
        <begin position="99"/>
        <end position="125"/>
    </location>
</feature>
<sequence>MSDIQAKSDPAPPKVETRYTIFSIPAERWAAGFREGIHKGWSGFVWLLQMLIPISFLTALLQYSGWLHRLDTLIAPIMGWIGLPGAAALPIIVGMLTGVYGGIAAMILLPFSPHQMTLIAIFVLISHNLIQESVIQARSGFTAMKAAVFRILASLITVALVSRWMGNEAGGPSVAADAGAFQSQSVSLMNYLMDWALSMTQLSIKILIIIMGLMIVLGLLKSFDWIPALVRILRPFLRLMGLSERVGVLWLTAVVFGLTYGAAVIVEEAREGNLSAADLEKLHLSVGINHSMVEDPILFVALGLNAFWLYVPRLVTAIAAVRLWGVWLRIKGG</sequence>
<comment type="caution">
    <text evidence="3">The sequence shown here is derived from an EMBL/GenBank/DDBJ whole genome shotgun (WGS) entry which is preliminary data.</text>
</comment>
<evidence type="ECO:0000313" key="3">
    <source>
        <dbReference type="EMBL" id="HGU33934.1"/>
    </source>
</evidence>
<protein>
    <submittedName>
        <fullName evidence="3">Iron transporter</fullName>
    </submittedName>
</protein>
<dbReference type="Pfam" id="PF07670">
    <property type="entry name" value="Gate"/>
    <property type="match status" value="1"/>
</dbReference>
<keyword evidence="1" id="KW-1133">Transmembrane helix</keyword>
<feature type="transmembrane region" description="Helical" evidence="1">
    <location>
        <begin position="73"/>
        <end position="93"/>
    </location>
</feature>
<evidence type="ECO:0000259" key="2">
    <source>
        <dbReference type="Pfam" id="PF07670"/>
    </source>
</evidence>
<reference evidence="3" key="1">
    <citation type="journal article" date="2020" name="mSystems">
        <title>Genome- and Community-Level Interaction Insights into Carbon Utilization and Element Cycling Functions of Hydrothermarchaeota in Hydrothermal Sediment.</title>
        <authorList>
            <person name="Zhou Z."/>
            <person name="Liu Y."/>
            <person name="Xu W."/>
            <person name="Pan J."/>
            <person name="Luo Z.H."/>
            <person name="Li M."/>
        </authorList>
    </citation>
    <scope>NUCLEOTIDE SEQUENCE [LARGE SCALE GENOMIC DNA]</scope>
    <source>
        <strain evidence="3">SpSt-477</strain>
    </source>
</reference>
<organism evidence="3">
    <name type="scientific">Desulfatirhabdium butyrativorans</name>
    <dbReference type="NCBI Taxonomy" id="340467"/>
    <lineage>
        <taxon>Bacteria</taxon>
        <taxon>Pseudomonadati</taxon>
        <taxon>Thermodesulfobacteriota</taxon>
        <taxon>Desulfobacteria</taxon>
        <taxon>Desulfobacterales</taxon>
        <taxon>Desulfatirhabdiaceae</taxon>
        <taxon>Desulfatirhabdium</taxon>
    </lineage>
</organism>
<dbReference type="AlphaFoldDB" id="A0A7C4VZC7"/>